<keyword evidence="2" id="KW-0677">Repeat</keyword>
<feature type="domain" description="DYW" evidence="4">
    <location>
        <begin position="823"/>
        <end position="915"/>
    </location>
</feature>
<dbReference type="Proteomes" id="UP001652623">
    <property type="component" value="Chromosome 1"/>
</dbReference>
<evidence type="ECO:0000259" key="4">
    <source>
        <dbReference type="Pfam" id="PF14432"/>
    </source>
</evidence>
<dbReference type="SUPFAM" id="SSF48452">
    <property type="entry name" value="TPR-like"/>
    <property type="match status" value="1"/>
</dbReference>
<feature type="repeat" description="PPR" evidence="3">
    <location>
        <begin position="58"/>
        <end position="88"/>
    </location>
</feature>
<feature type="repeat" description="PPR" evidence="3">
    <location>
        <begin position="345"/>
        <end position="379"/>
    </location>
</feature>
<dbReference type="GeneID" id="107407885"/>
<feature type="repeat" description="PPR" evidence="3">
    <location>
        <begin position="283"/>
        <end position="317"/>
    </location>
</feature>
<evidence type="ECO:0000256" key="3">
    <source>
        <dbReference type="PROSITE-ProRule" id="PRU00708"/>
    </source>
</evidence>
<evidence type="ECO:0000256" key="1">
    <source>
        <dbReference type="ARBA" id="ARBA00006643"/>
    </source>
</evidence>
<dbReference type="Pfam" id="PF14432">
    <property type="entry name" value="DYW_deaminase"/>
    <property type="match status" value="1"/>
</dbReference>
<evidence type="ECO:0000313" key="5">
    <source>
        <dbReference type="Proteomes" id="UP001652623"/>
    </source>
</evidence>
<name>A0A6P3Z1R0_ZIZJJ</name>
<dbReference type="PANTHER" id="PTHR47926:SF533">
    <property type="entry name" value="DYW DOMAIN-CONTAINING PROTEIN"/>
    <property type="match status" value="1"/>
</dbReference>
<feature type="repeat" description="PPR" evidence="3">
    <location>
        <begin position="608"/>
        <end position="642"/>
    </location>
</feature>
<dbReference type="KEGG" id="zju:107407885"/>
<dbReference type="GO" id="GO:0048731">
    <property type="term" value="P:system development"/>
    <property type="evidence" value="ECO:0007669"/>
    <property type="project" value="UniProtKB-ARBA"/>
</dbReference>
<dbReference type="InterPro" id="IPR002885">
    <property type="entry name" value="PPR_rpt"/>
</dbReference>
<dbReference type="SMR" id="A0A6P3Z1R0"/>
<dbReference type="Pfam" id="PF13041">
    <property type="entry name" value="PPR_2"/>
    <property type="match status" value="2"/>
</dbReference>
<dbReference type="InParanoid" id="A0A6P3Z1R0"/>
<dbReference type="GO" id="GO:0008270">
    <property type="term" value="F:zinc ion binding"/>
    <property type="evidence" value="ECO:0007669"/>
    <property type="project" value="InterPro"/>
</dbReference>
<sequence>MTLSRRLLHIRFHSTFSPSVRGTPLTHLVQCNRKIQELSQLGRLAEARRVFDSMCQRDSVSWNSMITGYTRYGMLEEARALFNAFHGKNVRTWTILLTGYAKHGLVDEARVVFQSMPERNVVSWNAMISGYVQNGRLQCAKELFNQMPERNAASWNSMITGYCRCGMMSEAHELFHQMEEKNSVTWMLMISGFVEISEYRKAWIFFSIMFRHGVKPNQANLVVALSAAMGLKEIRLVENLRTVAMKTGYEGNVVVGTAILNAYTWNGSLDHAFKYFETMQERNEYSWSTMIAAFSQCGRLDDAISLYERNTEKGVATRTTMMTAYAQNGRIYEARLIFDEIENPNVVTWNAMLAGYAQNGMLEKAKDMFFRMPKRNPSSWAAIISGFAQNGETQEALKFFAELLNSGTIPSPSSFTSALSACANIGNVGVGRQIHSLAIKTSTHFNSFVGNGLISMYAKCKNIEDVTQVFSKMTARDCVSWNSLIAGLSENNMLDEARKTFENMPQKDVVSWTAIISAYEQAGQRDTAFKLFLEMLDRGLKPNQLTVTSLLSACGYLGARKLGEQVHVLVHKLGLNSCLFVCNALITMYFKCGSLDGLCIFKEMPDRDIVTWNAVLAGCAQNGLGKEAIKIFQHMEAIGTLPNEISYIGLLSACSHAGLEDEGWAYFNSMRQNYGITPLVYHYTCMVDLLGRAGRLYEAEALIEKMPVKPDSVIWEALLGACRIHRDTKLGQKVAENLFKMGTTRSGTYVLLSNMYASQGMWEKVGQTRELMKERGVIKERGISWIQIKNKVHYFQMRDMDHDEIEEINLILSELYRRFRATGYVPDTNFVLHDVEEEQKQDELLYHSEKLAVAYGIMHTPNGAPIQILKNLRICGDCHSFMKYISSAAKRKIVIRDGNRFHHFQDGLCSCGDYW</sequence>
<dbReference type="Gene3D" id="1.25.40.10">
    <property type="entry name" value="Tetratricopeptide repeat domain"/>
    <property type="match status" value="6"/>
</dbReference>
<dbReference type="InterPro" id="IPR046848">
    <property type="entry name" value="E_motif"/>
</dbReference>
<reference evidence="5" key="1">
    <citation type="submission" date="2025-05" db="UniProtKB">
        <authorList>
            <consortium name="RefSeq"/>
        </authorList>
    </citation>
    <scope>NUCLEOTIDE SEQUENCE [LARGE SCALE GENOMIC DNA]</scope>
</reference>
<dbReference type="PANTHER" id="PTHR47926">
    <property type="entry name" value="PENTATRICOPEPTIDE REPEAT-CONTAINING PROTEIN"/>
    <property type="match status" value="1"/>
</dbReference>
<dbReference type="Pfam" id="PF01535">
    <property type="entry name" value="PPR"/>
    <property type="match status" value="12"/>
</dbReference>
<protein>
    <submittedName>
        <fullName evidence="6">Pentatricopeptide repeat-containing protein At4g02750</fullName>
    </submittedName>
</protein>
<feature type="repeat" description="PPR" evidence="3">
    <location>
        <begin position="477"/>
        <end position="507"/>
    </location>
</feature>
<dbReference type="InterPro" id="IPR032867">
    <property type="entry name" value="DYW_dom"/>
</dbReference>
<feature type="repeat" description="PPR" evidence="3">
    <location>
        <begin position="508"/>
        <end position="542"/>
    </location>
</feature>
<reference evidence="6" key="2">
    <citation type="submission" date="2025-08" db="UniProtKB">
        <authorList>
            <consortium name="RefSeq"/>
        </authorList>
    </citation>
    <scope>IDENTIFICATION</scope>
    <source>
        <tissue evidence="6">Seedling</tissue>
    </source>
</reference>
<feature type="repeat" description="PPR" evidence="3">
    <location>
        <begin position="151"/>
        <end position="185"/>
    </location>
</feature>
<dbReference type="GO" id="GO:0003723">
    <property type="term" value="F:RNA binding"/>
    <property type="evidence" value="ECO:0007669"/>
    <property type="project" value="InterPro"/>
</dbReference>
<dbReference type="RefSeq" id="XP_015870707.2">
    <property type="nucleotide sequence ID" value="XM_016015221.4"/>
</dbReference>
<accession>A0A6P3Z1R0</accession>
<dbReference type="Pfam" id="PF20431">
    <property type="entry name" value="E_motif"/>
    <property type="match status" value="1"/>
</dbReference>
<organism evidence="5 6">
    <name type="scientific">Ziziphus jujuba</name>
    <name type="common">Chinese jujube</name>
    <name type="synonym">Ziziphus sativa</name>
    <dbReference type="NCBI Taxonomy" id="326968"/>
    <lineage>
        <taxon>Eukaryota</taxon>
        <taxon>Viridiplantae</taxon>
        <taxon>Streptophyta</taxon>
        <taxon>Embryophyta</taxon>
        <taxon>Tracheophyta</taxon>
        <taxon>Spermatophyta</taxon>
        <taxon>Magnoliopsida</taxon>
        <taxon>eudicotyledons</taxon>
        <taxon>Gunneridae</taxon>
        <taxon>Pentapetalae</taxon>
        <taxon>rosids</taxon>
        <taxon>fabids</taxon>
        <taxon>Rosales</taxon>
        <taxon>Rhamnaceae</taxon>
        <taxon>Paliureae</taxon>
        <taxon>Ziziphus</taxon>
    </lineage>
</organism>
<feature type="repeat" description="PPR" evidence="3">
    <location>
        <begin position="89"/>
        <end position="123"/>
    </location>
</feature>
<dbReference type="AlphaFoldDB" id="A0A6P3Z1R0"/>
<proteinExistence type="inferred from homology"/>
<evidence type="ECO:0000313" key="6">
    <source>
        <dbReference type="RefSeq" id="XP_015870707.2"/>
    </source>
</evidence>
<comment type="similarity">
    <text evidence="1">Belongs to the PPR family. PCMP-H subfamily.</text>
</comment>
<dbReference type="InterPro" id="IPR046960">
    <property type="entry name" value="PPR_At4g14850-like_plant"/>
</dbReference>
<dbReference type="PROSITE" id="PS51375">
    <property type="entry name" value="PPR"/>
    <property type="match status" value="8"/>
</dbReference>
<gene>
    <name evidence="6" type="primary">LOC107407885</name>
</gene>
<dbReference type="NCBIfam" id="TIGR00756">
    <property type="entry name" value="PPR"/>
    <property type="match status" value="11"/>
</dbReference>
<keyword evidence="5" id="KW-1185">Reference proteome</keyword>
<dbReference type="InterPro" id="IPR011990">
    <property type="entry name" value="TPR-like_helical_dom_sf"/>
</dbReference>
<dbReference type="GO" id="GO:0009451">
    <property type="term" value="P:RNA modification"/>
    <property type="evidence" value="ECO:0007669"/>
    <property type="project" value="InterPro"/>
</dbReference>
<evidence type="ECO:0000256" key="2">
    <source>
        <dbReference type="ARBA" id="ARBA00022737"/>
    </source>
</evidence>